<evidence type="ECO:0000256" key="1">
    <source>
        <dbReference type="ARBA" id="ARBA00022679"/>
    </source>
</evidence>
<dbReference type="GO" id="GO:0008982">
    <property type="term" value="F:protein-N(PI)-phosphohistidine-sugar phosphotransferase activity"/>
    <property type="evidence" value="ECO:0007669"/>
    <property type="project" value="InterPro"/>
</dbReference>
<dbReference type="InterPro" id="IPR013011">
    <property type="entry name" value="PTS_EIIB_2"/>
</dbReference>
<gene>
    <name evidence="3" type="ORF">SAMN04489746_1135</name>
</gene>
<reference evidence="3 4" key="1">
    <citation type="submission" date="2016-10" db="EMBL/GenBank/DDBJ databases">
        <authorList>
            <person name="Varghese N."/>
            <person name="Submissions S."/>
        </authorList>
    </citation>
    <scope>NUCLEOTIDE SEQUENCE [LARGE SCALE GENOMIC DNA]</scope>
    <source>
        <strain evidence="3 4">DSM 20586</strain>
    </source>
</reference>
<evidence type="ECO:0000313" key="3">
    <source>
        <dbReference type="EMBL" id="SEB82917.1"/>
    </source>
</evidence>
<dbReference type="GO" id="GO:0009401">
    <property type="term" value="P:phosphoenolpyruvate-dependent sugar phosphotransferase system"/>
    <property type="evidence" value="ECO:0007669"/>
    <property type="project" value="InterPro"/>
</dbReference>
<dbReference type="Gene3D" id="3.40.50.2300">
    <property type="match status" value="1"/>
</dbReference>
<dbReference type="Proteomes" id="UP000183687">
    <property type="component" value="Unassembled WGS sequence"/>
</dbReference>
<dbReference type="AlphaFoldDB" id="A0AB38A782"/>
<dbReference type="InterPro" id="IPR036095">
    <property type="entry name" value="PTS_EIIB-like_sf"/>
</dbReference>
<dbReference type="InterPro" id="IPR003501">
    <property type="entry name" value="PTS_EIIB_2/3"/>
</dbReference>
<dbReference type="CDD" id="cd05563">
    <property type="entry name" value="PTS_IIB_ascorbate"/>
    <property type="match status" value="1"/>
</dbReference>
<name>A0AB38A782_9ACTN</name>
<proteinExistence type="predicted"/>
<keyword evidence="1" id="KW-0808">Transferase</keyword>
<evidence type="ECO:0000313" key="4">
    <source>
        <dbReference type="Proteomes" id="UP000183687"/>
    </source>
</evidence>
<accession>A0AB38A782</accession>
<dbReference type="Pfam" id="PF02302">
    <property type="entry name" value="PTS_IIB"/>
    <property type="match status" value="1"/>
</dbReference>
<sequence length="99" mass="11227">MNTQTYEALIACRTGMGSSMMLKIKVQQVVKAHDFPIELHHDTLDAVKSFKGDLFITMSDLADELKDDVPYVIGIDNLMNKEEITKKLQKFLDDKAHEA</sequence>
<evidence type="ECO:0000259" key="2">
    <source>
        <dbReference type="PROSITE" id="PS51099"/>
    </source>
</evidence>
<dbReference type="SUPFAM" id="SSF52794">
    <property type="entry name" value="PTS system IIB component-like"/>
    <property type="match status" value="1"/>
</dbReference>
<organism evidence="3 4">
    <name type="scientific">Atopobium minutum</name>
    <dbReference type="NCBI Taxonomy" id="1381"/>
    <lineage>
        <taxon>Bacteria</taxon>
        <taxon>Bacillati</taxon>
        <taxon>Actinomycetota</taxon>
        <taxon>Coriobacteriia</taxon>
        <taxon>Coriobacteriales</taxon>
        <taxon>Atopobiaceae</taxon>
        <taxon>Atopobium</taxon>
    </lineage>
</organism>
<dbReference type="PROSITE" id="PS51099">
    <property type="entry name" value="PTS_EIIB_TYPE_2"/>
    <property type="match status" value="1"/>
</dbReference>
<dbReference type="EMBL" id="FNSH01000001">
    <property type="protein sequence ID" value="SEB82917.1"/>
    <property type="molecule type" value="Genomic_DNA"/>
</dbReference>
<dbReference type="RefSeq" id="WP_002564221.1">
    <property type="nucleotide sequence ID" value="NZ_CALJSN010000009.1"/>
</dbReference>
<feature type="domain" description="PTS EIIB type-2" evidence="2">
    <location>
        <begin position="6"/>
        <end position="96"/>
    </location>
</feature>
<protein>
    <submittedName>
        <fullName evidence="3">PTS system, ascorbate-specific IIB component</fullName>
    </submittedName>
</protein>
<comment type="caution">
    <text evidence="3">The sequence shown here is derived from an EMBL/GenBank/DDBJ whole genome shotgun (WGS) entry which is preliminary data.</text>
</comment>